<sequence>MMVQRRMRTTEHAGAVRRIKARLVTVTRRVVVLPAPGSTREATIGARVCGFQPRFWITSRDGTWKFLLQERVRNTGSLVPVFREPVLVNSMNRRQHGTDCGDGAGAGTGGGGGGGGSGGTRTRRL</sequence>
<comment type="caution">
    <text evidence="2">The sequence shown here is derived from an EMBL/GenBank/DDBJ whole genome shotgun (WGS) entry which is preliminary data.</text>
</comment>
<gene>
    <name evidence="2" type="ORF">HZH68_004736</name>
</gene>
<dbReference type="Proteomes" id="UP000617340">
    <property type="component" value="Unassembled WGS sequence"/>
</dbReference>
<proteinExistence type="predicted"/>
<dbReference type="AlphaFoldDB" id="A0A834NHH9"/>
<feature type="region of interest" description="Disordered" evidence="1">
    <location>
        <begin position="93"/>
        <end position="125"/>
    </location>
</feature>
<evidence type="ECO:0000313" key="2">
    <source>
        <dbReference type="EMBL" id="KAF7410355.1"/>
    </source>
</evidence>
<organism evidence="2 3">
    <name type="scientific">Vespula germanica</name>
    <name type="common">German yellow jacket</name>
    <name type="synonym">Paravespula germanica</name>
    <dbReference type="NCBI Taxonomy" id="30212"/>
    <lineage>
        <taxon>Eukaryota</taxon>
        <taxon>Metazoa</taxon>
        <taxon>Ecdysozoa</taxon>
        <taxon>Arthropoda</taxon>
        <taxon>Hexapoda</taxon>
        <taxon>Insecta</taxon>
        <taxon>Pterygota</taxon>
        <taxon>Neoptera</taxon>
        <taxon>Endopterygota</taxon>
        <taxon>Hymenoptera</taxon>
        <taxon>Apocrita</taxon>
        <taxon>Aculeata</taxon>
        <taxon>Vespoidea</taxon>
        <taxon>Vespidae</taxon>
        <taxon>Vespinae</taxon>
        <taxon>Vespula</taxon>
    </lineage>
</organism>
<reference evidence="2" key="1">
    <citation type="journal article" date="2020" name="G3 (Bethesda)">
        <title>High-Quality Assemblies for Three Invasive Social Wasps from the &lt;i&gt;Vespula&lt;/i&gt; Genus.</title>
        <authorList>
            <person name="Harrop T.W.R."/>
            <person name="Guhlin J."/>
            <person name="McLaughlin G.M."/>
            <person name="Permina E."/>
            <person name="Stockwell P."/>
            <person name="Gilligan J."/>
            <person name="Le Lec M.F."/>
            <person name="Gruber M.A.M."/>
            <person name="Quinn O."/>
            <person name="Lovegrove M."/>
            <person name="Duncan E.J."/>
            <person name="Remnant E.J."/>
            <person name="Van Eeckhoven J."/>
            <person name="Graham B."/>
            <person name="Knapp R.A."/>
            <person name="Langford K.W."/>
            <person name="Kronenberg Z."/>
            <person name="Press M.O."/>
            <person name="Eacker S.M."/>
            <person name="Wilson-Rankin E.E."/>
            <person name="Purcell J."/>
            <person name="Lester P.J."/>
            <person name="Dearden P.K."/>
        </authorList>
    </citation>
    <scope>NUCLEOTIDE SEQUENCE</scope>
    <source>
        <strain evidence="2">Linc-1</strain>
    </source>
</reference>
<evidence type="ECO:0000313" key="3">
    <source>
        <dbReference type="Proteomes" id="UP000617340"/>
    </source>
</evidence>
<keyword evidence="3" id="KW-1185">Reference proteome</keyword>
<feature type="compositionally biased region" description="Gly residues" evidence="1">
    <location>
        <begin position="100"/>
        <end position="119"/>
    </location>
</feature>
<dbReference type="EMBL" id="JACSDZ010000003">
    <property type="protein sequence ID" value="KAF7410355.1"/>
    <property type="molecule type" value="Genomic_DNA"/>
</dbReference>
<name>A0A834NHH9_VESGE</name>
<protein>
    <submittedName>
        <fullName evidence="2">Uncharacterized protein</fullName>
    </submittedName>
</protein>
<evidence type="ECO:0000256" key="1">
    <source>
        <dbReference type="SAM" id="MobiDB-lite"/>
    </source>
</evidence>
<accession>A0A834NHH9</accession>